<evidence type="ECO:0000256" key="3">
    <source>
        <dbReference type="SAM" id="MobiDB-lite"/>
    </source>
</evidence>
<dbReference type="Gene3D" id="1.25.40.10">
    <property type="entry name" value="Tetratricopeptide repeat domain"/>
    <property type="match status" value="1"/>
</dbReference>
<dbReference type="GO" id="GO:0051879">
    <property type="term" value="F:Hsp90 protein binding"/>
    <property type="evidence" value="ECO:0007669"/>
    <property type="project" value="TreeGrafter"/>
</dbReference>
<evidence type="ECO:0000313" key="4">
    <source>
        <dbReference type="EMBL" id="CCO18143.1"/>
    </source>
</evidence>
<dbReference type="EMBL" id="FO082269">
    <property type="protein sequence ID" value="CCO18143.1"/>
    <property type="molecule type" value="Genomic_DNA"/>
</dbReference>
<feature type="compositionally biased region" description="Basic and acidic residues" evidence="3">
    <location>
        <begin position="280"/>
        <end position="289"/>
    </location>
</feature>
<evidence type="ECO:0000256" key="1">
    <source>
        <dbReference type="ARBA" id="ARBA00022737"/>
    </source>
</evidence>
<dbReference type="OrthoDB" id="2423701at2759"/>
<protein>
    <submittedName>
        <fullName evidence="4">Uncharacterized protein</fullName>
    </submittedName>
</protein>
<reference evidence="4 5" key="1">
    <citation type="submission" date="2011-10" db="EMBL/GenBank/DDBJ databases">
        <authorList>
            <person name="Genoscope - CEA"/>
        </authorList>
    </citation>
    <scope>NUCLEOTIDE SEQUENCE [LARGE SCALE GENOMIC DNA]</scope>
    <source>
        <strain evidence="4 5">RCC 1105</strain>
    </source>
</reference>
<sequence length="327" mass="35758">MARGGKKTHQLEDQYGGFEASEDASSRGKNASGFGGGGGGFKGGGEGGGGVKGTNLKYERVVPKFLEKHADLLVGNAIVRPREEEELRGIGDEEEDLLGERRRGFGTTPMTSKEENNTKESIEEQCLTLKGSGNRCFQNGEYERAADMFTKCIALREKAGAVISAAEDNSHIYYSNRSAAYVKLGQFELAKRDALESIERSRGEWAKGWVRLAVASLALDDLTTHAKAYARAFKLDPLNDDLKDKMNKAQKQEQKAIENGLFKFKSNASSSSVKASSVGAKKETKEIGGAKKRKNRIDGNAKEKKKSKKKNDGGVLSFNEEEEEEEQ</sequence>
<dbReference type="InterPro" id="IPR019734">
    <property type="entry name" value="TPR_rpt"/>
</dbReference>
<evidence type="ECO:0000313" key="5">
    <source>
        <dbReference type="Proteomes" id="UP000198341"/>
    </source>
</evidence>
<dbReference type="STRING" id="41875.K8F958"/>
<dbReference type="eggNOG" id="KOG0548">
    <property type="taxonomic scope" value="Eukaryota"/>
</dbReference>
<name>K8F958_9CHLO</name>
<dbReference type="Proteomes" id="UP000198341">
    <property type="component" value="Chromosome 10"/>
</dbReference>
<dbReference type="AlphaFoldDB" id="K8F958"/>
<dbReference type="GeneID" id="19013342"/>
<dbReference type="KEGG" id="bpg:Bathy10g02670"/>
<feature type="compositionally biased region" description="Gly residues" evidence="3">
    <location>
        <begin position="33"/>
        <end position="52"/>
    </location>
</feature>
<evidence type="ECO:0000256" key="2">
    <source>
        <dbReference type="ARBA" id="ARBA00022803"/>
    </source>
</evidence>
<dbReference type="RefSeq" id="XP_007510610.1">
    <property type="nucleotide sequence ID" value="XM_007510548.1"/>
</dbReference>
<dbReference type="SUPFAM" id="SSF48452">
    <property type="entry name" value="TPR-like"/>
    <property type="match status" value="1"/>
</dbReference>
<dbReference type="PANTHER" id="PTHR22904:SF523">
    <property type="entry name" value="STRESS-INDUCED-PHOSPHOPROTEIN 1"/>
    <property type="match status" value="1"/>
</dbReference>
<dbReference type="PANTHER" id="PTHR22904">
    <property type="entry name" value="TPR REPEAT CONTAINING PROTEIN"/>
    <property type="match status" value="1"/>
</dbReference>
<feature type="region of interest" description="Disordered" evidence="3">
    <location>
        <begin position="267"/>
        <end position="327"/>
    </location>
</feature>
<organism evidence="4 5">
    <name type="scientific">Bathycoccus prasinos</name>
    <dbReference type="NCBI Taxonomy" id="41875"/>
    <lineage>
        <taxon>Eukaryota</taxon>
        <taxon>Viridiplantae</taxon>
        <taxon>Chlorophyta</taxon>
        <taxon>Mamiellophyceae</taxon>
        <taxon>Mamiellales</taxon>
        <taxon>Bathycoccaceae</taxon>
        <taxon>Bathycoccus</taxon>
    </lineage>
</organism>
<dbReference type="SMART" id="SM00028">
    <property type="entry name" value="TPR"/>
    <property type="match status" value="3"/>
</dbReference>
<keyword evidence="1" id="KW-0677">Repeat</keyword>
<dbReference type="InterPro" id="IPR011990">
    <property type="entry name" value="TPR-like_helical_dom_sf"/>
</dbReference>
<gene>
    <name evidence="4" type="ordered locus">Bathy10g02670</name>
</gene>
<accession>K8F958</accession>
<proteinExistence type="predicted"/>
<keyword evidence="5" id="KW-1185">Reference proteome</keyword>
<feature type="compositionally biased region" description="Low complexity" evidence="3">
    <location>
        <begin position="267"/>
        <end position="279"/>
    </location>
</feature>
<feature type="region of interest" description="Disordered" evidence="3">
    <location>
        <begin position="1"/>
        <end position="52"/>
    </location>
</feature>
<keyword evidence="2" id="KW-0802">TPR repeat</keyword>